<evidence type="ECO:0000313" key="12">
    <source>
        <dbReference type="Proteomes" id="UP000530660"/>
    </source>
</evidence>
<evidence type="ECO:0000313" key="11">
    <source>
        <dbReference type="EMBL" id="KAF6002612.1"/>
    </source>
</evidence>
<evidence type="ECO:0000256" key="6">
    <source>
        <dbReference type="ARBA" id="ARBA00022691"/>
    </source>
</evidence>
<keyword evidence="3" id="KW-0158">Chromosome</keyword>
<evidence type="ECO:0000256" key="1">
    <source>
        <dbReference type="ARBA" id="ARBA00004123"/>
    </source>
</evidence>
<evidence type="ECO:0000256" key="5">
    <source>
        <dbReference type="ARBA" id="ARBA00022679"/>
    </source>
</evidence>
<dbReference type="InterPro" id="IPR003616">
    <property type="entry name" value="Post-SET_dom"/>
</dbReference>
<dbReference type="Pfam" id="PF00856">
    <property type="entry name" value="SET"/>
    <property type="match status" value="1"/>
</dbReference>
<dbReference type="GO" id="GO:0008168">
    <property type="term" value="F:methyltransferase activity"/>
    <property type="evidence" value="ECO:0007669"/>
    <property type="project" value="UniProtKB-KW"/>
</dbReference>
<evidence type="ECO:0000256" key="8">
    <source>
        <dbReference type="SAM" id="MobiDB-lite"/>
    </source>
</evidence>
<evidence type="ECO:0000256" key="7">
    <source>
        <dbReference type="ARBA" id="ARBA00023242"/>
    </source>
</evidence>
<keyword evidence="6" id="KW-0949">S-adenosyl-L-methionine</keyword>
<sequence length="1172" mass="131401">MPGNGATPPGNQPPALPVWLKRGRTIEVRAPDGLWESGIVQSIRERNGRTWLKVRLFQNEASFDLSAVRLRCGSEEFPTNCLDASGSLETPHQSGCAGSKISAQDDIPPSSEPSTSVIRQVVGTPDVGHKGERSKRTLTVHSSLKKHAKDQSPDEHEEWQRTAQALADLFALNDFPLYASRMQIELETDRVCFQVPPCLAKVDLLDYLAQECWAYCSRRAEHAQNHRQQQSVPRPTLPETVFAELLSTVTFLCDGEHQETQHLLTCIAKRPGLVAVLKTYIQETLIETVQWIQSKSLSGSDALHTSASPSDRVDHGEHSEERLSLEQEFENRAFVALNVFMTGSNLMDAAIRALLKRHEGISSAESGSNTDEHTAMLVLRALVPPLQMMGRYLGVVFDWADSLQDPCSSSLKPTLRQRLRDELDEHLRLLLGTWMSLTSSETDALLVSVQDQRLARHLVRLYPVERVQDALSMSDQQRLQGQEGELELALWTVLERWPVIATTRPCWLQGSEDIVLVHFHDLCTEIWGAASARQLERYAASPLRKRLLETLTKLYIAEPSLLIRVLNDPNRLPALERMLKRLWELVAECLRGDESEDESDLPETDLAAYRTLQTVRQGFLPAAMHFLAKCHLLCCQRAPELFLQRLASSLGFSSRRGLDRLLTVLRRLPLVAGHLHDPDTRAAFMLLLHTLEARRREEPSRFGTALCGMAEEPRTATQLGATRDAEQSWPLELACLPAFDWSRIAARDFGERTWYTLLSYRLALLEDKYRRILDTDRGKPSPFVHLSANEYLVPSSSASVQADICQCVGRCIPGICLNSNVCVECNSQTCPVVRSQNLPDRDCGNMRFQRQAYASVELFFSRDGRGCGIRTREALKKGDFIVEYMGEVIDHVELARRKREQQFERHVYFMTLDQHCFLDASREGTWGRFLNHACEPNCHTQKWIVLGKARVGIFASRDIAAGEELTFDYRMERRAGHATEQRVASGPAPDDRSQNLIEGESIPIRCVCGAPSCTGWISGDSLMDAEEEQRLLETFTKKRVAYLQHLAEQIEAMKKALEPHRRSRSSVETTAAPTTTMLCAWADEEEQDAIALQPSASSATAVGPNLSPLNENDAPFIPRRKRPRPVDDAQDADSASASKTSLEQDEVDDKDDIGLGTAGRRLASRSSVAGQL</sequence>
<dbReference type="InterPro" id="IPR001214">
    <property type="entry name" value="SET_dom"/>
</dbReference>
<keyword evidence="4" id="KW-0489">Methyltransferase</keyword>
<evidence type="ECO:0000259" key="10">
    <source>
        <dbReference type="PROSITE" id="PS50868"/>
    </source>
</evidence>
<dbReference type="Proteomes" id="UP000530660">
    <property type="component" value="Unassembled WGS sequence"/>
</dbReference>
<feature type="region of interest" description="Disordered" evidence="8">
    <location>
        <begin position="1095"/>
        <end position="1172"/>
    </location>
</feature>
<reference evidence="11 12" key="1">
    <citation type="journal article" date="2020" name="J. Phycol.">
        <title>Comparative genome analysis reveals Cyanidiococcus gen. nov., a new extremophilic red algal genus sister to Cyanidioschyzon (Cyanidioschyzonaceae, Rhodophyta).</title>
        <authorList>
            <person name="Liu S.-L."/>
            <person name="Chiang Y.-R."/>
            <person name="Yoon H.S."/>
            <person name="Fu H.-Y."/>
        </authorList>
    </citation>
    <scope>NUCLEOTIDE SEQUENCE [LARGE SCALE GENOMIC DNA]</scope>
    <source>
        <strain evidence="11 12">THAL066</strain>
    </source>
</reference>
<feature type="region of interest" description="Disordered" evidence="8">
    <location>
        <begin position="92"/>
        <end position="115"/>
    </location>
</feature>
<organism evidence="11 12">
    <name type="scientific">Cyanidiococcus yangmingshanensis</name>
    <dbReference type="NCBI Taxonomy" id="2690220"/>
    <lineage>
        <taxon>Eukaryota</taxon>
        <taxon>Rhodophyta</taxon>
        <taxon>Bangiophyceae</taxon>
        <taxon>Cyanidiales</taxon>
        <taxon>Cyanidiaceae</taxon>
        <taxon>Cyanidiococcus</taxon>
    </lineage>
</organism>
<feature type="domain" description="SET" evidence="9">
    <location>
        <begin position="854"/>
        <end position="970"/>
    </location>
</feature>
<dbReference type="GO" id="GO:0005694">
    <property type="term" value="C:chromosome"/>
    <property type="evidence" value="ECO:0007669"/>
    <property type="project" value="UniProtKB-SubCell"/>
</dbReference>
<keyword evidence="12" id="KW-1185">Reference proteome</keyword>
<comment type="subcellular location">
    <subcellularLocation>
        <location evidence="2">Chromosome</location>
    </subcellularLocation>
    <subcellularLocation>
        <location evidence="1">Nucleus</location>
    </subcellularLocation>
</comment>
<dbReference type="GO" id="GO:0032259">
    <property type="term" value="P:methylation"/>
    <property type="evidence" value="ECO:0007669"/>
    <property type="project" value="UniProtKB-KW"/>
</dbReference>
<protein>
    <submittedName>
        <fullName evidence="11">Uncharacterized protein</fullName>
    </submittedName>
</protein>
<dbReference type="SUPFAM" id="SSF82199">
    <property type="entry name" value="SET domain"/>
    <property type="match status" value="1"/>
</dbReference>
<proteinExistence type="predicted"/>
<dbReference type="PROSITE" id="PS50868">
    <property type="entry name" value="POST_SET"/>
    <property type="match status" value="1"/>
</dbReference>
<dbReference type="EMBL" id="VWRR01000009">
    <property type="protein sequence ID" value="KAF6002612.1"/>
    <property type="molecule type" value="Genomic_DNA"/>
</dbReference>
<dbReference type="PROSITE" id="PS50280">
    <property type="entry name" value="SET"/>
    <property type="match status" value="1"/>
</dbReference>
<feature type="domain" description="Post-SET" evidence="10">
    <location>
        <begin position="1002"/>
        <end position="1018"/>
    </location>
</feature>
<dbReference type="GO" id="GO:0005634">
    <property type="term" value="C:nucleus"/>
    <property type="evidence" value="ECO:0007669"/>
    <property type="project" value="UniProtKB-SubCell"/>
</dbReference>
<comment type="caution">
    <text evidence="11">The sequence shown here is derived from an EMBL/GenBank/DDBJ whole genome shotgun (WGS) entry which is preliminary data.</text>
</comment>
<dbReference type="AlphaFoldDB" id="A0A7J7IHP3"/>
<dbReference type="Gene3D" id="2.170.270.10">
    <property type="entry name" value="SET domain"/>
    <property type="match status" value="1"/>
</dbReference>
<dbReference type="SMART" id="SM00317">
    <property type="entry name" value="SET"/>
    <property type="match status" value="1"/>
</dbReference>
<dbReference type="InterPro" id="IPR046341">
    <property type="entry name" value="SET_dom_sf"/>
</dbReference>
<feature type="region of interest" description="Disordered" evidence="8">
    <location>
        <begin position="302"/>
        <end position="321"/>
    </location>
</feature>
<accession>A0A7J7IHP3</accession>
<name>A0A7J7IHP3_9RHOD</name>
<dbReference type="PANTHER" id="PTHR22884">
    <property type="entry name" value="SET DOMAIN PROTEINS"/>
    <property type="match status" value="1"/>
</dbReference>
<feature type="compositionally biased region" description="Basic and acidic residues" evidence="8">
    <location>
        <begin position="311"/>
        <end position="321"/>
    </location>
</feature>
<evidence type="ECO:0000256" key="2">
    <source>
        <dbReference type="ARBA" id="ARBA00004286"/>
    </source>
</evidence>
<evidence type="ECO:0000259" key="9">
    <source>
        <dbReference type="PROSITE" id="PS50280"/>
    </source>
</evidence>
<keyword evidence="7" id="KW-0539">Nucleus</keyword>
<evidence type="ECO:0000256" key="3">
    <source>
        <dbReference type="ARBA" id="ARBA00022454"/>
    </source>
</evidence>
<dbReference type="OrthoDB" id="3221at2759"/>
<dbReference type="InterPro" id="IPR050777">
    <property type="entry name" value="SET2_Histone-Lys_MeTrsfase"/>
</dbReference>
<evidence type="ECO:0000256" key="4">
    <source>
        <dbReference type="ARBA" id="ARBA00022603"/>
    </source>
</evidence>
<gene>
    <name evidence="11" type="ORF">F1559_000396</name>
</gene>
<keyword evidence="5" id="KW-0808">Transferase</keyword>